<name>A0ABS3YW84_9BACT</name>
<organism evidence="1 2">
    <name type="scientific">Niastella soli</name>
    <dbReference type="NCBI Taxonomy" id="2821487"/>
    <lineage>
        <taxon>Bacteria</taxon>
        <taxon>Pseudomonadati</taxon>
        <taxon>Bacteroidota</taxon>
        <taxon>Chitinophagia</taxon>
        <taxon>Chitinophagales</taxon>
        <taxon>Chitinophagaceae</taxon>
        <taxon>Niastella</taxon>
    </lineage>
</organism>
<keyword evidence="2" id="KW-1185">Reference proteome</keyword>
<comment type="caution">
    <text evidence="1">The sequence shown here is derived from an EMBL/GenBank/DDBJ whole genome shotgun (WGS) entry which is preliminary data.</text>
</comment>
<evidence type="ECO:0000313" key="1">
    <source>
        <dbReference type="EMBL" id="MBO9202189.1"/>
    </source>
</evidence>
<protein>
    <recommendedName>
        <fullName evidence="3">DUF4105 domain-containing protein</fullName>
    </recommendedName>
</protein>
<dbReference type="EMBL" id="JAGHKO010000004">
    <property type="protein sequence ID" value="MBO9202189.1"/>
    <property type="molecule type" value="Genomic_DNA"/>
</dbReference>
<sequence>MVRLVTIILICFTWCQVYSQDTACLKVHFLYGSKPLKKYKDTERKWFGGILGGHVGIESDSDKIVNFLKKGELHWFAKEKNRHSRYGVHSEKQFYSLFHYNPDSVKSAIIYIPVSARQKQQFDSITAAYLKQTPYDYAFIGMRCGAAAYDILAQLHILPRYSYRNTYRKIFYPKKLRTRLLKEAAQHGWRVVRQNGSTTRKWEQD</sequence>
<gene>
    <name evidence="1" type="ORF">J7I42_18025</name>
</gene>
<reference evidence="1 2" key="1">
    <citation type="submission" date="2021-03" db="EMBL/GenBank/DDBJ databases">
        <title>Assistant Professor.</title>
        <authorList>
            <person name="Huq M.A."/>
        </authorList>
    </citation>
    <scope>NUCLEOTIDE SEQUENCE [LARGE SCALE GENOMIC DNA]</scope>
    <source>
        <strain evidence="1 2">MAH-29</strain>
    </source>
</reference>
<evidence type="ECO:0000313" key="2">
    <source>
        <dbReference type="Proteomes" id="UP000677244"/>
    </source>
</evidence>
<dbReference type="Proteomes" id="UP000677244">
    <property type="component" value="Unassembled WGS sequence"/>
</dbReference>
<evidence type="ECO:0008006" key="3">
    <source>
        <dbReference type="Google" id="ProtNLM"/>
    </source>
</evidence>
<proteinExistence type="predicted"/>
<dbReference type="RefSeq" id="WP_209140239.1">
    <property type="nucleotide sequence ID" value="NZ_JAGHKO010000004.1"/>
</dbReference>
<accession>A0ABS3YW84</accession>